<dbReference type="Proteomes" id="UP000738359">
    <property type="component" value="Unassembled WGS sequence"/>
</dbReference>
<name>A0A9P6JA41_MORAP</name>
<dbReference type="GO" id="GO:0005576">
    <property type="term" value="C:extracellular region"/>
    <property type="evidence" value="ECO:0007669"/>
    <property type="project" value="TreeGrafter"/>
</dbReference>
<evidence type="ECO:0000259" key="12">
    <source>
        <dbReference type="PROSITE" id="PS51910"/>
    </source>
</evidence>
<dbReference type="AlphaFoldDB" id="A0A9P6JA41"/>
<dbReference type="GO" id="GO:0000272">
    <property type="term" value="P:polysaccharide catabolic process"/>
    <property type="evidence" value="ECO:0007669"/>
    <property type="project" value="UniProtKB-KW"/>
</dbReference>
<evidence type="ECO:0000256" key="9">
    <source>
        <dbReference type="RuleBase" id="RU004453"/>
    </source>
</evidence>
<keyword evidence="14" id="KW-1185">Reference proteome</keyword>
<sequence>MRPILPRIVLLIAAVLFLIPPITTFDASARNNLVNYWGQNGASSEGDLAEYCQNDTIDILVLAFLAQIQDNLPGLNFANHCKETYPGTSILHCPKMAQDIKFCQSKGKAVILSIGGASGSYAIGDNAAGQAFAKTVWDMFLGGSSDTRPFEDAILDGVDLDLEDGATQGYVGFLQTLRENFRLITPVLHHRGPSMPHAGPLARTYDAWNEWATSSSINKSVKIYLGVPGGPDAAGSNVLSADQLVEVIRKVQSYSNFGGVMMWDAGFASVSGLAVVAARAMSGDGRERDPVPPTLPSPHEPSPSPDHPAPDEPSPEYPEWPKYPERPEAPCPEAPWNPWTGDRGWPDWPDLPQRPKDSWRNKRADSIQGRSFPSPDHIVQRITAMPSPGSKISTRGVKTMISPGMRMTKSEPTPIHGASKKTSGVETYPS</sequence>
<keyword evidence="6 8" id="KW-0326">Glycosidase</keyword>
<dbReference type="OrthoDB" id="6020543at2759"/>
<evidence type="ECO:0000256" key="1">
    <source>
        <dbReference type="ARBA" id="ARBA00000822"/>
    </source>
</evidence>
<keyword evidence="11" id="KW-0732">Signal</keyword>
<keyword evidence="4" id="KW-0146">Chitin degradation</keyword>
<proteinExistence type="inferred from homology"/>
<dbReference type="EC" id="3.2.1.14" evidence="2"/>
<feature type="compositionally biased region" description="Polar residues" evidence="10">
    <location>
        <begin position="420"/>
        <end position="430"/>
    </location>
</feature>
<protein>
    <recommendedName>
        <fullName evidence="2">chitinase</fullName>
        <ecNumber evidence="2">3.2.1.14</ecNumber>
    </recommendedName>
</protein>
<dbReference type="PROSITE" id="PS01095">
    <property type="entry name" value="GH18_1"/>
    <property type="match status" value="1"/>
</dbReference>
<evidence type="ECO:0000256" key="7">
    <source>
        <dbReference type="ARBA" id="ARBA00023326"/>
    </source>
</evidence>
<dbReference type="InterPro" id="IPR001579">
    <property type="entry name" value="Glyco_hydro_18_chit_AS"/>
</dbReference>
<keyword evidence="3 8" id="KW-0378">Hydrolase</keyword>
<dbReference type="PANTHER" id="PTHR45708:SF49">
    <property type="entry name" value="ENDOCHITINASE"/>
    <property type="match status" value="1"/>
</dbReference>
<feature type="compositionally biased region" description="Pro residues" evidence="10">
    <location>
        <begin position="291"/>
        <end position="318"/>
    </location>
</feature>
<evidence type="ECO:0000256" key="11">
    <source>
        <dbReference type="SAM" id="SignalP"/>
    </source>
</evidence>
<feature type="compositionally biased region" description="Basic and acidic residues" evidence="10">
    <location>
        <begin position="353"/>
        <end position="365"/>
    </location>
</feature>
<dbReference type="PANTHER" id="PTHR45708">
    <property type="entry name" value="ENDOCHITINASE"/>
    <property type="match status" value="1"/>
</dbReference>
<feature type="region of interest" description="Disordered" evidence="10">
    <location>
        <begin position="401"/>
        <end position="430"/>
    </location>
</feature>
<dbReference type="SUPFAM" id="SSF51445">
    <property type="entry name" value="(Trans)glycosidases"/>
    <property type="match status" value="1"/>
</dbReference>
<dbReference type="GO" id="GO:0006032">
    <property type="term" value="P:chitin catabolic process"/>
    <property type="evidence" value="ECO:0007669"/>
    <property type="project" value="UniProtKB-KW"/>
</dbReference>
<dbReference type="EMBL" id="JAAAHY010000235">
    <property type="protein sequence ID" value="KAF9965634.1"/>
    <property type="molecule type" value="Genomic_DNA"/>
</dbReference>
<feature type="domain" description="GH18" evidence="12">
    <location>
        <begin position="31"/>
        <end position="284"/>
    </location>
</feature>
<keyword evidence="5" id="KW-0119">Carbohydrate metabolism</keyword>
<keyword evidence="7" id="KW-0624">Polysaccharide degradation</keyword>
<evidence type="ECO:0000313" key="13">
    <source>
        <dbReference type="EMBL" id="KAF9965634.1"/>
    </source>
</evidence>
<dbReference type="PROSITE" id="PS51910">
    <property type="entry name" value="GH18_2"/>
    <property type="match status" value="1"/>
</dbReference>
<gene>
    <name evidence="13" type="primary">CHT1_2</name>
    <name evidence="13" type="ORF">BGZ70_004431</name>
</gene>
<evidence type="ECO:0000256" key="5">
    <source>
        <dbReference type="ARBA" id="ARBA00023277"/>
    </source>
</evidence>
<feature type="region of interest" description="Disordered" evidence="10">
    <location>
        <begin position="281"/>
        <end position="377"/>
    </location>
</feature>
<dbReference type="Gene3D" id="3.20.20.80">
    <property type="entry name" value="Glycosidases"/>
    <property type="match status" value="2"/>
</dbReference>
<evidence type="ECO:0000256" key="6">
    <source>
        <dbReference type="ARBA" id="ARBA00023295"/>
    </source>
</evidence>
<comment type="caution">
    <text evidence="13">The sequence shown here is derived from an EMBL/GenBank/DDBJ whole genome shotgun (WGS) entry which is preliminary data.</text>
</comment>
<evidence type="ECO:0000313" key="14">
    <source>
        <dbReference type="Proteomes" id="UP000738359"/>
    </source>
</evidence>
<dbReference type="InterPro" id="IPR017853">
    <property type="entry name" value="GH"/>
</dbReference>
<evidence type="ECO:0000256" key="4">
    <source>
        <dbReference type="ARBA" id="ARBA00023024"/>
    </source>
</evidence>
<dbReference type="InterPro" id="IPR001223">
    <property type="entry name" value="Glyco_hydro18_cat"/>
</dbReference>
<evidence type="ECO:0000256" key="3">
    <source>
        <dbReference type="ARBA" id="ARBA00022801"/>
    </source>
</evidence>
<feature type="chain" id="PRO_5040114745" description="chitinase" evidence="11">
    <location>
        <begin position="25"/>
        <end position="430"/>
    </location>
</feature>
<evidence type="ECO:0000256" key="8">
    <source>
        <dbReference type="RuleBase" id="RU000489"/>
    </source>
</evidence>
<evidence type="ECO:0000256" key="10">
    <source>
        <dbReference type="SAM" id="MobiDB-lite"/>
    </source>
</evidence>
<accession>A0A9P6JA41</accession>
<feature type="signal peptide" evidence="11">
    <location>
        <begin position="1"/>
        <end position="24"/>
    </location>
</feature>
<dbReference type="GO" id="GO:0008843">
    <property type="term" value="F:endochitinase activity"/>
    <property type="evidence" value="ECO:0007669"/>
    <property type="project" value="UniProtKB-EC"/>
</dbReference>
<evidence type="ECO:0000256" key="2">
    <source>
        <dbReference type="ARBA" id="ARBA00012729"/>
    </source>
</evidence>
<reference evidence="13" key="1">
    <citation type="journal article" date="2020" name="Fungal Divers.">
        <title>Resolving the Mortierellaceae phylogeny through synthesis of multi-gene phylogenetics and phylogenomics.</title>
        <authorList>
            <person name="Vandepol N."/>
            <person name="Liber J."/>
            <person name="Desiro A."/>
            <person name="Na H."/>
            <person name="Kennedy M."/>
            <person name="Barry K."/>
            <person name="Grigoriev I.V."/>
            <person name="Miller A.N."/>
            <person name="O'Donnell K."/>
            <person name="Stajich J.E."/>
            <person name="Bonito G."/>
        </authorList>
    </citation>
    <scope>NUCLEOTIDE SEQUENCE</scope>
    <source>
        <strain evidence="13">CK1249</strain>
    </source>
</reference>
<dbReference type="Pfam" id="PF00704">
    <property type="entry name" value="Glyco_hydro_18"/>
    <property type="match status" value="1"/>
</dbReference>
<comment type="similarity">
    <text evidence="9">Belongs to the glycosyl hydrolase 18 family.</text>
</comment>
<dbReference type="InterPro" id="IPR050542">
    <property type="entry name" value="Glycosyl_Hydrlase18_Chitinase"/>
</dbReference>
<organism evidence="13 14">
    <name type="scientific">Mortierella alpina</name>
    <name type="common">Oleaginous fungus</name>
    <name type="synonym">Mortierella renispora</name>
    <dbReference type="NCBI Taxonomy" id="64518"/>
    <lineage>
        <taxon>Eukaryota</taxon>
        <taxon>Fungi</taxon>
        <taxon>Fungi incertae sedis</taxon>
        <taxon>Mucoromycota</taxon>
        <taxon>Mortierellomycotina</taxon>
        <taxon>Mortierellomycetes</taxon>
        <taxon>Mortierellales</taxon>
        <taxon>Mortierellaceae</taxon>
        <taxon>Mortierella</taxon>
    </lineage>
</organism>
<comment type="catalytic activity">
    <reaction evidence="1">
        <text>Random endo-hydrolysis of N-acetyl-beta-D-glucosaminide (1-&gt;4)-beta-linkages in chitin and chitodextrins.</text>
        <dbReference type="EC" id="3.2.1.14"/>
    </reaction>
</comment>